<keyword evidence="2" id="KW-0442">Lipid degradation</keyword>
<dbReference type="Proteomes" id="UP000283255">
    <property type="component" value="Unassembled WGS sequence"/>
</dbReference>
<evidence type="ECO:0000256" key="2">
    <source>
        <dbReference type="PROSITE-ProRule" id="PRU01161"/>
    </source>
</evidence>
<feature type="active site" description="Nucleophile" evidence="2">
    <location>
        <position position="125"/>
    </location>
</feature>
<dbReference type="SUPFAM" id="SSF52151">
    <property type="entry name" value="FabD/lysophospholipase-like"/>
    <property type="match status" value="1"/>
</dbReference>
<dbReference type="RefSeq" id="WP_119910790.1">
    <property type="nucleotide sequence ID" value="NZ_QZCH01000013.1"/>
</dbReference>
<reference evidence="4 5" key="1">
    <citation type="submission" date="2018-09" db="EMBL/GenBank/DDBJ databases">
        <authorList>
            <person name="Wang F."/>
        </authorList>
    </citation>
    <scope>NUCLEOTIDE SEQUENCE [LARGE SCALE GENOMIC DNA]</scope>
    <source>
        <strain evidence="4 5">PLHSC7-2</strain>
    </source>
</reference>
<reference evidence="4 5" key="2">
    <citation type="submission" date="2019-01" db="EMBL/GenBank/DDBJ databases">
        <title>Motilimonas pumilus sp. nov., isolated from the gut of sea cucumber (Apostichopus japonicus).</title>
        <authorList>
            <person name="Wang F.-Q."/>
            <person name="Ren L.-H."/>
            <person name="Lin Y.-W."/>
            <person name="Sun G.-H."/>
            <person name="Du Z.-J."/>
            <person name="Zhao J.-X."/>
            <person name="Liu X.-J."/>
            <person name="Liu L.-J."/>
        </authorList>
    </citation>
    <scope>NUCLEOTIDE SEQUENCE [LARGE SCALE GENOMIC DNA]</scope>
    <source>
        <strain evidence="4 5">PLHSC7-2</strain>
    </source>
</reference>
<dbReference type="InterPro" id="IPR016035">
    <property type="entry name" value="Acyl_Trfase/lysoPLipase"/>
</dbReference>
<evidence type="ECO:0000256" key="1">
    <source>
        <dbReference type="ARBA" id="ARBA00023098"/>
    </source>
</evidence>
<proteinExistence type="predicted"/>
<feature type="short sequence motif" description="GXGXXG" evidence="2">
    <location>
        <begin position="94"/>
        <end position="99"/>
    </location>
</feature>
<dbReference type="GO" id="GO:0016042">
    <property type="term" value="P:lipid catabolic process"/>
    <property type="evidence" value="ECO:0007669"/>
    <property type="project" value="UniProtKB-UniRule"/>
</dbReference>
<dbReference type="PROSITE" id="PS51635">
    <property type="entry name" value="PNPLA"/>
    <property type="match status" value="1"/>
</dbReference>
<feature type="short sequence motif" description="DGA/G" evidence="2">
    <location>
        <begin position="269"/>
        <end position="271"/>
    </location>
</feature>
<evidence type="ECO:0000259" key="3">
    <source>
        <dbReference type="PROSITE" id="PS51635"/>
    </source>
</evidence>
<keyword evidence="1 2" id="KW-0443">Lipid metabolism</keyword>
<comment type="caution">
    <text evidence="4">The sequence shown here is derived from an EMBL/GenBank/DDBJ whole genome shotgun (WGS) entry which is preliminary data.</text>
</comment>
<keyword evidence="2" id="KW-0378">Hydrolase</keyword>
<dbReference type="Gene3D" id="3.40.1090.10">
    <property type="entry name" value="Cytosolic phospholipase A2 catalytic domain"/>
    <property type="match status" value="1"/>
</dbReference>
<organism evidence="4 5">
    <name type="scientific">Motilimonas pumila</name>
    <dbReference type="NCBI Taxonomy" id="2303987"/>
    <lineage>
        <taxon>Bacteria</taxon>
        <taxon>Pseudomonadati</taxon>
        <taxon>Pseudomonadota</taxon>
        <taxon>Gammaproteobacteria</taxon>
        <taxon>Alteromonadales</taxon>
        <taxon>Alteromonadales genera incertae sedis</taxon>
        <taxon>Motilimonas</taxon>
    </lineage>
</organism>
<gene>
    <name evidence="4" type="ORF">D1Z90_10885</name>
</gene>
<feature type="domain" description="PNPLA" evidence="3">
    <location>
        <begin position="90"/>
        <end position="285"/>
    </location>
</feature>
<sequence>MIARLKLTKHVYSLMSVLIMLGCSQVPPRSAVPAELTHLVAPAGLTQLRYFGDSRDNPFDDQYIQQLRQRQKRAGLLYNAQGHILPAHHLALSGGGEYGAFGAGVLNAWSKRGDRPEFSVVTGISTGAIISVFAFLGAEYDSYLTRFYTQTDGDQLFQSKSIFTMFTGLSLVNTEPFEAIVRETISADIIEQVAQQHLRGRLLLMGTTDLDSQRPVVWNMGELALSDIANKETLFEDIIIASSSVPGVFPAKMIDVSYQQRQFQELHVDGGITHQVFLFPEVTLAKQQDKTSAREHRVYIIYNTKLDPDYHIADASLLANTGRSIFTLLKYQGRGDVNQIYNQSIRYGFKFKLAYIRDDFEVTRPPEFFNRGYMNQLYQYGYRQTYQGQVWLNAPPEFKYVEQHMTE</sequence>
<protein>
    <recommendedName>
        <fullName evidence="3">PNPLA domain-containing protein</fullName>
    </recommendedName>
</protein>
<evidence type="ECO:0000313" key="4">
    <source>
        <dbReference type="EMBL" id="RJG47410.1"/>
    </source>
</evidence>
<feature type="short sequence motif" description="GXSXG" evidence="2">
    <location>
        <begin position="123"/>
        <end position="127"/>
    </location>
</feature>
<dbReference type="GO" id="GO:0016787">
    <property type="term" value="F:hydrolase activity"/>
    <property type="evidence" value="ECO:0007669"/>
    <property type="project" value="UniProtKB-UniRule"/>
</dbReference>
<dbReference type="InterPro" id="IPR002641">
    <property type="entry name" value="PNPLA_dom"/>
</dbReference>
<dbReference type="OrthoDB" id="9798773at2"/>
<dbReference type="EMBL" id="QZCH01000013">
    <property type="protein sequence ID" value="RJG47410.1"/>
    <property type="molecule type" value="Genomic_DNA"/>
</dbReference>
<dbReference type="PROSITE" id="PS51257">
    <property type="entry name" value="PROKAR_LIPOPROTEIN"/>
    <property type="match status" value="1"/>
</dbReference>
<dbReference type="Pfam" id="PF01734">
    <property type="entry name" value="Patatin"/>
    <property type="match status" value="1"/>
</dbReference>
<keyword evidence="5" id="KW-1185">Reference proteome</keyword>
<name>A0A418YE54_9GAMM</name>
<dbReference type="AlphaFoldDB" id="A0A418YE54"/>
<evidence type="ECO:0000313" key="5">
    <source>
        <dbReference type="Proteomes" id="UP000283255"/>
    </source>
</evidence>
<accession>A0A418YE54</accession>
<feature type="active site" description="Proton acceptor" evidence="2">
    <location>
        <position position="269"/>
    </location>
</feature>